<organism evidence="1 2">
    <name type="scientific">Rotaria magnacalcarata</name>
    <dbReference type="NCBI Taxonomy" id="392030"/>
    <lineage>
        <taxon>Eukaryota</taxon>
        <taxon>Metazoa</taxon>
        <taxon>Spiralia</taxon>
        <taxon>Gnathifera</taxon>
        <taxon>Rotifera</taxon>
        <taxon>Eurotatoria</taxon>
        <taxon>Bdelloidea</taxon>
        <taxon>Philodinida</taxon>
        <taxon>Philodinidae</taxon>
        <taxon>Rotaria</taxon>
    </lineage>
</organism>
<evidence type="ECO:0000313" key="2">
    <source>
        <dbReference type="Proteomes" id="UP000676336"/>
    </source>
</evidence>
<protein>
    <submittedName>
        <fullName evidence="1">Uncharacterized protein</fullName>
    </submittedName>
</protein>
<proteinExistence type="predicted"/>
<evidence type="ECO:0000313" key="1">
    <source>
        <dbReference type="EMBL" id="CAF4783143.1"/>
    </source>
</evidence>
<gene>
    <name evidence="1" type="ORF">SMN809_LOCUS46434</name>
</gene>
<dbReference type="Proteomes" id="UP000676336">
    <property type="component" value="Unassembled WGS sequence"/>
</dbReference>
<feature type="non-terminal residue" evidence="1">
    <location>
        <position position="47"/>
    </location>
</feature>
<dbReference type="AlphaFoldDB" id="A0A8S3B2P8"/>
<dbReference type="EMBL" id="CAJOBI010144430">
    <property type="protein sequence ID" value="CAF4783143.1"/>
    <property type="molecule type" value="Genomic_DNA"/>
</dbReference>
<name>A0A8S3B2P8_9BILA</name>
<sequence>MKFDDIIAERPTIIDIDGSGPLSPFSVLCRYGSKTEILNVTEIGHYH</sequence>
<reference evidence="1" key="1">
    <citation type="submission" date="2021-02" db="EMBL/GenBank/DDBJ databases">
        <authorList>
            <person name="Nowell W R."/>
        </authorList>
    </citation>
    <scope>NUCLEOTIDE SEQUENCE</scope>
</reference>
<accession>A0A8S3B2P8</accession>
<comment type="caution">
    <text evidence="1">The sequence shown here is derived from an EMBL/GenBank/DDBJ whole genome shotgun (WGS) entry which is preliminary data.</text>
</comment>